<proteinExistence type="predicted"/>
<evidence type="ECO:0000259" key="1">
    <source>
        <dbReference type="Pfam" id="PF07238"/>
    </source>
</evidence>
<dbReference type="RefSeq" id="WP_377150634.1">
    <property type="nucleotide sequence ID" value="NZ_JBHSAF010000001.1"/>
</dbReference>
<dbReference type="Pfam" id="PF07238">
    <property type="entry name" value="PilZ"/>
    <property type="match status" value="2"/>
</dbReference>
<dbReference type="SUPFAM" id="SSF141371">
    <property type="entry name" value="PilZ domain-like"/>
    <property type="match status" value="1"/>
</dbReference>
<sequence>METEKPHPLLEQLLPLISEPDFDEIFSRMTHDENNNTRFLLKMELKRKSSPSIRSIDLRARRNAIPYVYKGVQHFMTPDDIEVFEQALKTYHGKYTLGVYETVMEAQKQRLQQESRNSADPAHDRYRFEVDAIPFASYHYRREERMHYSSPIQLIIDNRPAISAKTSDLSCGGVRILLSSPIPFETGDLCQVLFTGLSKESPAPVIERPVLYQILGEEARDGRFWLKLLRAEPDTELDHYLGTFIDNNKLRYRVGIEHLLSAIEAKGYEQYYLPRMTGLPLFFSADPTPQLRFALKSENNQPVLEYWRDERNHDKMAGLFNPLRMEQLLAQPGDRKCCWLYCFTHTIRSHIYFFSATREELEQSGLRNLFFTVGAKRPSWRVFKFELEAVQLSSGALANLINQEEMPPGYLEQVQHKLNDIGYVGQLIALDDEGQRRDYLVDALSDYQANRLQLYAHQVDVAECELELLHYVQLRKERRYIHKTAVAVHSPTDVALGWTRDISTHGLQLELEKPLACQKGDVLLLNLPKLQSLTKEMRLQGLPYRVVNTNQAHTVLNLCIEGEPELHIGRRFFQLLIDSNPDKLKMARELRRASGLARALRNLFTYHLYNHPLYLSKNRPNRLGAIGTIDKPRPLQRLLTESCLEKPFNVLPLFQGDLLKKLLLGPLRELNRSDAPQQHELFIARLSDQQGNLIYESRLEESFINSDEKRRFVQRALQRGRFYSVRLFLSRTGRPDMDFIAAELDYVAKYAIHKARQLEETLWSVIGVCDLVDTTESTLYRLGETSKRVDQA</sequence>
<name>A0ABV8CIW7_9GAMM</name>
<protein>
    <submittedName>
        <fullName evidence="2">PilZ domain-containing protein</fullName>
    </submittedName>
</protein>
<organism evidence="2 3">
    <name type="scientific">Pseudaeromonas sharmana</name>
    <dbReference type="NCBI Taxonomy" id="328412"/>
    <lineage>
        <taxon>Bacteria</taxon>
        <taxon>Pseudomonadati</taxon>
        <taxon>Pseudomonadota</taxon>
        <taxon>Gammaproteobacteria</taxon>
        <taxon>Aeromonadales</taxon>
        <taxon>Aeromonadaceae</taxon>
        <taxon>Pseudaeromonas</taxon>
    </lineage>
</organism>
<dbReference type="Proteomes" id="UP001595692">
    <property type="component" value="Unassembled WGS sequence"/>
</dbReference>
<accession>A0ABV8CIW7</accession>
<dbReference type="EMBL" id="JBHSAF010000001">
    <property type="protein sequence ID" value="MFC3911908.1"/>
    <property type="molecule type" value="Genomic_DNA"/>
</dbReference>
<evidence type="ECO:0000313" key="2">
    <source>
        <dbReference type="EMBL" id="MFC3911908.1"/>
    </source>
</evidence>
<comment type="caution">
    <text evidence="2">The sequence shown here is derived from an EMBL/GenBank/DDBJ whole genome shotgun (WGS) entry which is preliminary data.</text>
</comment>
<keyword evidence="3" id="KW-1185">Reference proteome</keyword>
<dbReference type="InterPro" id="IPR009875">
    <property type="entry name" value="PilZ_domain"/>
</dbReference>
<feature type="domain" description="PilZ" evidence="1">
    <location>
        <begin position="141"/>
        <end position="203"/>
    </location>
</feature>
<dbReference type="Gene3D" id="2.40.10.220">
    <property type="entry name" value="predicted glycosyltransferase like domains"/>
    <property type="match status" value="1"/>
</dbReference>
<reference evidence="3" key="1">
    <citation type="journal article" date="2019" name="Int. J. Syst. Evol. Microbiol.">
        <title>The Global Catalogue of Microorganisms (GCM) 10K type strain sequencing project: providing services to taxonomists for standard genome sequencing and annotation.</title>
        <authorList>
            <consortium name="The Broad Institute Genomics Platform"/>
            <consortium name="The Broad Institute Genome Sequencing Center for Infectious Disease"/>
            <person name="Wu L."/>
            <person name="Ma J."/>
        </authorList>
    </citation>
    <scope>NUCLEOTIDE SEQUENCE [LARGE SCALE GENOMIC DNA]</scope>
    <source>
        <strain evidence="3">CCUG 54939</strain>
    </source>
</reference>
<feature type="domain" description="PilZ" evidence="1">
    <location>
        <begin position="473"/>
        <end position="553"/>
    </location>
</feature>
<evidence type="ECO:0000313" key="3">
    <source>
        <dbReference type="Proteomes" id="UP001595692"/>
    </source>
</evidence>
<gene>
    <name evidence="2" type="ORF">ACFOSS_00305</name>
</gene>